<dbReference type="InterPro" id="IPR010982">
    <property type="entry name" value="Lambda_DNA-bd_dom_sf"/>
</dbReference>
<evidence type="ECO:0000256" key="3">
    <source>
        <dbReference type="ARBA" id="ARBA00023163"/>
    </source>
</evidence>
<dbReference type="Pfam" id="PF00356">
    <property type="entry name" value="LacI"/>
    <property type="match status" value="1"/>
</dbReference>
<dbReference type="PROSITE" id="PS00356">
    <property type="entry name" value="HTH_LACI_1"/>
    <property type="match status" value="1"/>
</dbReference>
<gene>
    <name evidence="5" type="ORF">HY834_07010</name>
</gene>
<feature type="domain" description="HTH lacI-type" evidence="4">
    <location>
        <begin position="15"/>
        <end position="69"/>
    </location>
</feature>
<dbReference type="CDD" id="cd01575">
    <property type="entry name" value="PBP1_GntR"/>
    <property type="match status" value="1"/>
</dbReference>
<proteinExistence type="predicted"/>
<name>A0A933L2B6_9HYPH</name>
<evidence type="ECO:0000256" key="2">
    <source>
        <dbReference type="ARBA" id="ARBA00023125"/>
    </source>
</evidence>
<organism evidence="5 6">
    <name type="scientific">Devosia nanyangense</name>
    <dbReference type="NCBI Taxonomy" id="1228055"/>
    <lineage>
        <taxon>Bacteria</taxon>
        <taxon>Pseudomonadati</taxon>
        <taxon>Pseudomonadota</taxon>
        <taxon>Alphaproteobacteria</taxon>
        <taxon>Hyphomicrobiales</taxon>
        <taxon>Devosiaceae</taxon>
        <taxon>Devosia</taxon>
    </lineage>
</organism>
<dbReference type="Gene3D" id="3.40.50.2300">
    <property type="match status" value="2"/>
</dbReference>
<protein>
    <submittedName>
        <fullName evidence="5">LacI family DNA-binding transcriptional regulator</fullName>
    </submittedName>
</protein>
<dbReference type="InterPro" id="IPR028082">
    <property type="entry name" value="Peripla_BP_I"/>
</dbReference>
<dbReference type="AlphaFoldDB" id="A0A933L2B6"/>
<dbReference type="InterPro" id="IPR000843">
    <property type="entry name" value="HTH_LacI"/>
</dbReference>
<comment type="caution">
    <text evidence="5">The sequence shown here is derived from an EMBL/GenBank/DDBJ whole genome shotgun (WGS) entry which is preliminary data.</text>
</comment>
<dbReference type="PANTHER" id="PTHR30146">
    <property type="entry name" value="LACI-RELATED TRANSCRIPTIONAL REPRESSOR"/>
    <property type="match status" value="1"/>
</dbReference>
<evidence type="ECO:0000256" key="1">
    <source>
        <dbReference type="ARBA" id="ARBA00023015"/>
    </source>
</evidence>
<dbReference type="GO" id="GO:0000976">
    <property type="term" value="F:transcription cis-regulatory region binding"/>
    <property type="evidence" value="ECO:0007669"/>
    <property type="project" value="TreeGrafter"/>
</dbReference>
<dbReference type="Proteomes" id="UP000782610">
    <property type="component" value="Unassembled WGS sequence"/>
</dbReference>
<dbReference type="SMART" id="SM00354">
    <property type="entry name" value="HTH_LACI"/>
    <property type="match status" value="1"/>
</dbReference>
<dbReference type="PROSITE" id="PS50932">
    <property type="entry name" value="HTH_LACI_2"/>
    <property type="match status" value="1"/>
</dbReference>
<dbReference type="Pfam" id="PF13377">
    <property type="entry name" value="Peripla_BP_3"/>
    <property type="match status" value="1"/>
</dbReference>
<keyword evidence="2 5" id="KW-0238">DNA-binding</keyword>
<dbReference type="CDD" id="cd01392">
    <property type="entry name" value="HTH_LacI"/>
    <property type="match status" value="1"/>
</dbReference>
<dbReference type="InterPro" id="IPR046335">
    <property type="entry name" value="LacI/GalR-like_sensor"/>
</dbReference>
<accession>A0A933L2B6</accession>
<evidence type="ECO:0000313" key="6">
    <source>
        <dbReference type="Proteomes" id="UP000782610"/>
    </source>
</evidence>
<sequence length="342" mass="36723">MKASARRASKPPGGVRLEDVARVAGVSPISVSRALGNPGRVSEAMRRKVAEAVAKTGFVLNSHASTLKSGRSTLIPVFVSSIQNAHFANALQGASDAFEGSRYHLVMAQTNYSDRLEQEMVDSVLPFKPAAVMFTGMVQSKGTRETLKRLAVPVMEMWDYSPTPIDMLVGFSNAEGGRLMGEHFGQRGFRKIAYAGRTRDRGAQRLAGFQEGLALYGSAPALVLPMEGPRTVADGGAALERILQQLPDCEAIFFATDSLALGAILRAAELEIEVPKTLAIAGYGDLDIARHIAPSLTTIHVGAYDMGLRAGKMLRARLESKELASTILRCPIQLEVRTSTTP</sequence>
<reference evidence="5" key="1">
    <citation type="submission" date="2020-07" db="EMBL/GenBank/DDBJ databases">
        <title>Huge and variable diversity of episymbiotic CPR bacteria and DPANN archaea in groundwater ecosystems.</title>
        <authorList>
            <person name="He C.Y."/>
            <person name="Keren R."/>
            <person name="Whittaker M."/>
            <person name="Farag I.F."/>
            <person name="Doudna J."/>
            <person name="Cate J.H.D."/>
            <person name="Banfield J.F."/>
        </authorList>
    </citation>
    <scope>NUCLEOTIDE SEQUENCE</scope>
    <source>
        <strain evidence="5">NC_groundwater_1586_Pr3_B-0.1um_66_15</strain>
    </source>
</reference>
<evidence type="ECO:0000313" key="5">
    <source>
        <dbReference type="EMBL" id="MBI4921483.1"/>
    </source>
</evidence>
<dbReference type="SUPFAM" id="SSF47413">
    <property type="entry name" value="lambda repressor-like DNA-binding domains"/>
    <property type="match status" value="1"/>
</dbReference>
<dbReference type="Gene3D" id="1.10.260.40">
    <property type="entry name" value="lambda repressor-like DNA-binding domains"/>
    <property type="match status" value="1"/>
</dbReference>
<evidence type="ECO:0000259" key="4">
    <source>
        <dbReference type="PROSITE" id="PS50932"/>
    </source>
</evidence>
<dbReference type="SUPFAM" id="SSF53822">
    <property type="entry name" value="Periplasmic binding protein-like I"/>
    <property type="match status" value="1"/>
</dbReference>
<dbReference type="GO" id="GO:0003700">
    <property type="term" value="F:DNA-binding transcription factor activity"/>
    <property type="evidence" value="ECO:0007669"/>
    <property type="project" value="TreeGrafter"/>
</dbReference>
<dbReference type="EMBL" id="JACRAF010000020">
    <property type="protein sequence ID" value="MBI4921483.1"/>
    <property type="molecule type" value="Genomic_DNA"/>
</dbReference>
<dbReference type="PANTHER" id="PTHR30146:SF33">
    <property type="entry name" value="TRANSCRIPTIONAL REGULATOR"/>
    <property type="match status" value="1"/>
</dbReference>
<keyword evidence="3" id="KW-0804">Transcription</keyword>
<keyword evidence="1" id="KW-0805">Transcription regulation</keyword>